<evidence type="ECO:0000256" key="2">
    <source>
        <dbReference type="ARBA" id="ARBA00037999"/>
    </source>
</evidence>
<dbReference type="InterPro" id="IPR015424">
    <property type="entry name" value="PyrdxlP-dep_Trfase"/>
</dbReference>
<dbReference type="GO" id="GO:0000271">
    <property type="term" value="P:polysaccharide biosynthetic process"/>
    <property type="evidence" value="ECO:0007669"/>
    <property type="project" value="TreeGrafter"/>
</dbReference>
<keyword evidence="7" id="KW-1185">Reference proteome</keyword>
<evidence type="ECO:0000256" key="1">
    <source>
        <dbReference type="ARBA" id="ARBA00022898"/>
    </source>
</evidence>
<dbReference type="GO" id="GO:0030170">
    <property type="term" value="F:pyridoxal phosphate binding"/>
    <property type="evidence" value="ECO:0007669"/>
    <property type="project" value="TreeGrafter"/>
</dbReference>
<gene>
    <name evidence="6" type="ORF">SAMN02745728_02370</name>
</gene>
<evidence type="ECO:0000256" key="5">
    <source>
        <dbReference type="RuleBase" id="RU004508"/>
    </source>
</evidence>
<protein>
    <submittedName>
        <fullName evidence="6">dTDP-4-amino-4,6-dideoxygalactose transaminase</fullName>
    </submittedName>
</protein>
<name>A0A1M7TQP3_9BACT</name>
<feature type="active site" description="Proton acceptor" evidence="3">
    <location>
        <position position="182"/>
    </location>
</feature>
<comment type="similarity">
    <text evidence="2 5">Belongs to the DegT/DnrJ/EryC1 family.</text>
</comment>
<accession>A0A1M7TQP3</accession>
<dbReference type="AlphaFoldDB" id="A0A1M7TQP3"/>
<feature type="modified residue" description="N6-(pyridoxal phosphate)lysine" evidence="4">
    <location>
        <position position="182"/>
    </location>
</feature>
<keyword evidence="1 4" id="KW-0663">Pyridoxal phosphate</keyword>
<dbReference type="Proteomes" id="UP000186469">
    <property type="component" value="Unassembled WGS sequence"/>
</dbReference>
<dbReference type="CDD" id="cd00616">
    <property type="entry name" value="AHBA_syn"/>
    <property type="match status" value="1"/>
</dbReference>
<dbReference type="InterPro" id="IPR015421">
    <property type="entry name" value="PyrdxlP-dep_Trfase_major"/>
</dbReference>
<dbReference type="PANTHER" id="PTHR30244">
    <property type="entry name" value="TRANSAMINASE"/>
    <property type="match status" value="1"/>
</dbReference>
<dbReference type="PANTHER" id="PTHR30244:SF9">
    <property type="entry name" value="PROTEIN RV3402C"/>
    <property type="match status" value="1"/>
</dbReference>
<sequence length="357" mass="40523">MIYVTKSFLPPISEYMEYLEKIFMSGQLTNQGSCVLELEKKLKDYLNVKYLQYVSNGTIAIQLALNISNITEGEIITTPFSYVATTGSILWERCTPIFVDIEENTYCIDADKIESAITAETKAILAVHVFGYPCNVEKIEAIAKKHGLTVIYDAAHAFGAFYKNKSLLSYGDISTCSFHATKLFHSVEGGCVIVNSSETDRKLDYVKRFGHIVDDYQYIGINAKNSEFHAAMGLANLPYLPYIISERKKISELYDSLLKGLVKRPKLPDDSVYNYAYYPVVFESEKQLLSVFDTLKKNDIIPRRYFYPSLNTLPYLKNKTECAISENIALRILCLPLYVGLKEEEVLKITDLIKRAL</sequence>
<dbReference type="EMBL" id="FRDI01000019">
    <property type="protein sequence ID" value="SHN72996.1"/>
    <property type="molecule type" value="Genomic_DNA"/>
</dbReference>
<dbReference type="SUPFAM" id="SSF53383">
    <property type="entry name" value="PLP-dependent transferases"/>
    <property type="match status" value="1"/>
</dbReference>
<evidence type="ECO:0000256" key="4">
    <source>
        <dbReference type="PIRSR" id="PIRSR000390-2"/>
    </source>
</evidence>
<dbReference type="STRING" id="1121455.SAMN02745728_02370"/>
<dbReference type="Pfam" id="PF01041">
    <property type="entry name" value="DegT_DnrJ_EryC1"/>
    <property type="match status" value="1"/>
</dbReference>
<proteinExistence type="inferred from homology"/>
<organism evidence="6 7">
    <name type="scientific">Desulfovibrio litoralis DSM 11393</name>
    <dbReference type="NCBI Taxonomy" id="1121455"/>
    <lineage>
        <taxon>Bacteria</taxon>
        <taxon>Pseudomonadati</taxon>
        <taxon>Thermodesulfobacteriota</taxon>
        <taxon>Desulfovibrionia</taxon>
        <taxon>Desulfovibrionales</taxon>
        <taxon>Desulfovibrionaceae</taxon>
        <taxon>Desulfovibrio</taxon>
    </lineage>
</organism>
<reference evidence="6 7" key="1">
    <citation type="submission" date="2016-12" db="EMBL/GenBank/DDBJ databases">
        <authorList>
            <person name="Song W.-J."/>
            <person name="Kurnit D.M."/>
        </authorList>
    </citation>
    <scope>NUCLEOTIDE SEQUENCE [LARGE SCALE GENOMIC DNA]</scope>
    <source>
        <strain evidence="6 7">DSM 11393</strain>
    </source>
</reference>
<dbReference type="OrthoDB" id="9766188at2"/>
<evidence type="ECO:0000313" key="6">
    <source>
        <dbReference type="EMBL" id="SHN72996.1"/>
    </source>
</evidence>
<dbReference type="RefSeq" id="WP_072698030.1">
    <property type="nucleotide sequence ID" value="NZ_FRDI01000019.1"/>
</dbReference>
<dbReference type="Gene3D" id="3.40.640.10">
    <property type="entry name" value="Type I PLP-dependent aspartate aminotransferase-like (Major domain)"/>
    <property type="match status" value="1"/>
</dbReference>
<dbReference type="InterPro" id="IPR000653">
    <property type="entry name" value="DegT/StrS_aminotransferase"/>
</dbReference>
<dbReference type="GO" id="GO:0008483">
    <property type="term" value="F:transaminase activity"/>
    <property type="evidence" value="ECO:0007669"/>
    <property type="project" value="TreeGrafter"/>
</dbReference>
<evidence type="ECO:0000313" key="7">
    <source>
        <dbReference type="Proteomes" id="UP000186469"/>
    </source>
</evidence>
<dbReference type="PIRSF" id="PIRSF000390">
    <property type="entry name" value="PLP_StrS"/>
    <property type="match status" value="1"/>
</dbReference>
<evidence type="ECO:0000256" key="3">
    <source>
        <dbReference type="PIRSR" id="PIRSR000390-1"/>
    </source>
</evidence>